<keyword evidence="4 6" id="KW-1133">Transmembrane helix</keyword>
<dbReference type="OrthoDB" id="399320at2"/>
<keyword evidence="9" id="KW-1185">Reference proteome</keyword>
<reference evidence="8 9" key="1">
    <citation type="journal article" date="2012" name="J. Bacteriol.">
        <title>Genome annotation of five Mycoplasma canis strains.</title>
        <authorList>
            <person name="Brown D.R."/>
            <person name="May M."/>
            <person name="Michaels D.L."/>
            <person name="Barbet A.F."/>
        </authorList>
    </citation>
    <scope>NUCLEOTIDE SEQUENCE [LARGE SCALE GENOMIC DNA]</scope>
    <source>
        <strain evidence="8 9">UFG4</strain>
    </source>
</reference>
<feature type="domain" description="RDD" evidence="7">
    <location>
        <begin position="6"/>
        <end position="181"/>
    </location>
</feature>
<evidence type="ECO:0000256" key="1">
    <source>
        <dbReference type="ARBA" id="ARBA00004651"/>
    </source>
</evidence>
<accession>I1A5X0</accession>
<sequence length="214" mass="24640">MYKNSGFFKRFIANIIDLSIAISLILLIFYLLTKNINKVALPSASVFYFSSLSAIIVSLLVYLCIPVFFEGKTIGLIILKLKIINSHTKNYSFSSIIKRNLFTSIYFSAVIIFIMLFLTPNSFVVLDKNGQNTLSIKDDIYHLIIMRIITVFLSIGFFISMVGYLFVIFKPNRLSIVDWLSETRIVESALIVSKDKEIILFPENDDRRKFIFKK</sequence>
<dbReference type="InterPro" id="IPR010432">
    <property type="entry name" value="RDD"/>
</dbReference>
<evidence type="ECO:0000259" key="7">
    <source>
        <dbReference type="Pfam" id="PF06271"/>
    </source>
</evidence>
<evidence type="ECO:0000313" key="8">
    <source>
        <dbReference type="EMBL" id="EIE41891.1"/>
    </source>
</evidence>
<organism evidence="8 9">
    <name type="scientific">Mycoplasmopsis canis UFG4</name>
    <dbReference type="NCBI Taxonomy" id="1131455"/>
    <lineage>
        <taxon>Bacteria</taxon>
        <taxon>Bacillati</taxon>
        <taxon>Mycoplasmatota</taxon>
        <taxon>Mycoplasmoidales</taxon>
        <taxon>Metamycoplasmataceae</taxon>
        <taxon>Mycoplasmopsis</taxon>
    </lineage>
</organism>
<dbReference type="AlphaFoldDB" id="I1A5X0"/>
<comment type="caution">
    <text evidence="8">The sequence shown here is derived from an EMBL/GenBank/DDBJ whole genome shotgun (WGS) entry which is preliminary data.</text>
</comment>
<name>I1A5X0_9BACT</name>
<dbReference type="PATRIC" id="fig|1131455.3.peg.491"/>
<dbReference type="Pfam" id="PF06271">
    <property type="entry name" value="RDD"/>
    <property type="match status" value="1"/>
</dbReference>
<evidence type="ECO:0000256" key="6">
    <source>
        <dbReference type="SAM" id="Phobius"/>
    </source>
</evidence>
<keyword evidence="3 6" id="KW-0812">Transmembrane</keyword>
<keyword evidence="2" id="KW-1003">Cell membrane</keyword>
<feature type="transmembrane region" description="Helical" evidence="6">
    <location>
        <begin position="52"/>
        <end position="79"/>
    </location>
</feature>
<keyword evidence="5 6" id="KW-0472">Membrane</keyword>
<dbReference type="InterPro" id="IPR051791">
    <property type="entry name" value="Pra-immunoreactive"/>
</dbReference>
<dbReference type="GO" id="GO:0005886">
    <property type="term" value="C:plasma membrane"/>
    <property type="evidence" value="ECO:0007669"/>
    <property type="project" value="UniProtKB-SubCell"/>
</dbReference>
<evidence type="ECO:0000313" key="9">
    <source>
        <dbReference type="Proteomes" id="UP000006229"/>
    </source>
</evidence>
<dbReference type="RefSeq" id="WP_004795901.1">
    <property type="nucleotide sequence ID" value="NZ_AJFU01000005.1"/>
</dbReference>
<evidence type="ECO:0000256" key="3">
    <source>
        <dbReference type="ARBA" id="ARBA00022692"/>
    </source>
</evidence>
<proteinExistence type="predicted"/>
<protein>
    <recommendedName>
        <fullName evidence="7">RDD domain-containing protein</fullName>
    </recommendedName>
</protein>
<evidence type="ECO:0000256" key="4">
    <source>
        <dbReference type="ARBA" id="ARBA00022989"/>
    </source>
</evidence>
<dbReference type="EMBL" id="AJFU01000005">
    <property type="protein sequence ID" value="EIE41891.1"/>
    <property type="molecule type" value="Genomic_DNA"/>
</dbReference>
<feature type="transmembrane region" description="Helical" evidence="6">
    <location>
        <begin position="12"/>
        <end position="32"/>
    </location>
</feature>
<gene>
    <name evidence="8" type="ORF">MCANUFG4_02411</name>
</gene>
<feature type="transmembrane region" description="Helical" evidence="6">
    <location>
        <begin position="140"/>
        <end position="167"/>
    </location>
</feature>
<dbReference type="Proteomes" id="UP000006229">
    <property type="component" value="Unassembled WGS sequence"/>
</dbReference>
<dbReference type="PANTHER" id="PTHR36115">
    <property type="entry name" value="PROLINE-RICH ANTIGEN HOMOLOG-RELATED"/>
    <property type="match status" value="1"/>
</dbReference>
<evidence type="ECO:0000256" key="5">
    <source>
        <dbReference type="ARBA" id="ARBA00023136"/>
    </source>
</evidence>
<feature type="transmembrane region" description="Helical" evidence="6">
    <location>
        <begin position="100"/>
        <end position="120"/>
    </location>
</feature>
<evidence type="ECO:0000256" key="2">
    <source>
        <dbReference type="ARBA" id="ARBA00022475"/>
    </source>
</evidence>
<dbReference type="PANTHER" id="PTHR36115:SF4">
    <property type="entry name" value="MEMBRANE PROTEIN"/>
    <property type="match status" value="1"/>
</dbReference>
<comment type="subcellular location">
    <subcellularLocation>
        <location evidence="1">Cell membrane</location>
        <topology evidence="1">Multi-pass membrane protein</topology>
    </subcellularLocation>
</comment>